<keyword evidence="2" id="KW-0548">Nucleotidyltransferase</keyword>
<accession>A0A3M0L9I2</accession>
<dbReference type="AlphaFoldDB" id="A0A3M0L9I2"/>
<dbReference type="Gene3D" id="3.30.420.10">
    <property type="entry name" value="Ribonuclease H-like superfamily/Ribonuclease H"/>
    <property type="match status" value="1"/>
</dbReference>
<evidence type="ECO:0000256" key="6">
    <source>
        <dbReference type="ARBA" id="ARBA00022918"/>
    </source>
</evidence>
<evidence type="ECO:0000256" key="2">
    <source>
        <dbReference type="ARBA" id="ARBA00022695"/>
    </source>
</evidence>
<evidence type="ECO:0000256" key="5">
    <source>
        <dbReference type="ARBA" id="ARBA00022801"/>
    </source>
</evidence>
<dbReference type="PANTHER" id="PTHR41694">
    <property type="entry name" value="ENDOGENOUS RETROVIRUS GROUP K MEMBER POL PROTEIN"/>
    <property type="match status" value="1"/>
</dbReference>
<dbReference type="OrthoDB" id="9950135at2759"/>
<dbReference type="Pfam" id="PF18697">
    <property type="entry name" value="MLVIN_C"/>
    <property type="match status" value="1"/>
</dbReference>
<name>A0A3M0L9I2_HIRRU</name>
<dbReference type="Pfam" id="PF00075">
    <property type="entry name" value="RNase_H"/>
    <property type="match status" value="1"/>
</dbReference>
<dbReference type="GO" id="GO:0003676">
    <property type="term" value="F:nucleic acid binding"/>
    <property type="evidence" value="ECO:0007669"/>
    <property type="project" value="InterPro"/>
</dbReference>
<evidence type="ECO:0000256" key="3">
    <source>
        <dbReference type="ARBA" id="ARBA00022722"/>
    </source>
</evidence>
<sequence length="441" mass="49301">MGMWWDDSHNWSAALDGYKLFKRDRKGGRGGGVAFYIREAFDAMSIETNGNEVECLWPARRVFCSAVRPARVVDPPRGTTGIFLEERAQMPGCSSSSRQGLLTAKTLDKTYGRTGDPNCLETIEATYTSHLDLKDTPLDDTETWFTDGSSYVISRKRHAGYAVTKSQEAMESGSLPTNTLAQKARIIALTQALELAKGKKINIYTDSRYAFGVVHAHGAIWKERGLLNSQRKSIKHAQEIIKLLEAVQLPEKVAIMHIKAQQKVTSELEEGNELADRKAKEAAKGEVIVEIVGAALIPDGQISIEGGSFFFFPLAQERQSLSHRKSKYQDQNLVNVKPLQLYGRPYGIQEGTTPTQVGEETLQRYMVTLNKQLREIEKHVAGARSRELDGPVHDVQSGDYVYVKSFAEKTLEPQWEGPFQVLLTTFTAIKIKEQSAWIHHS</sequence>
<keyword evidence="9" id="KW-1185">Reference proteome</keyword>
<organism evidence="8 9">
    <name type="scientific">Hirundo rustica rustica</name>
    <dbReference type="NCBI Taxonomy" id="333673"/>
    <lineage>
        <taxon>Eukaryota</taxon>
        <taxon>Metazoa</taxon>
        <taxon>Chordata</taxon>
        <taxon>Craniata</taxon>
        <taxon>Vertebrata</taxon>
        <taxon>Euteleostomi</taxon>
        <taxon>Archelosauria</taxon>
        <taxon>Archosauria</taxon>
        <taxon>Dinosauria</taxon>
        <taxon>Saurischia</taxon>
        <taxon>Theropoda</taxon>
        <taxon>Coelurosauria</taxon>
        <taxon>Aves</taxon>
        <taxon>Neognathae</taxon>
        <taxon>Neoaves</taxon>
        <taxon>Telluraves</taxon>
        <taxon>Australaves</taxon>
        <taxon>Passeriformes</taxon>
        <taxon>Sylvioidea</taxon>
        <taxon>Hirundinidae</taxon>
        <taxon>Hirundo</taxon>
    </lineage>
</organism>
<dbReference type="InterPro" id="IPR012337">
    <property type="entry name" value="RNaseH-like_sf"/>
</dbReference>
<keyword evidence="6" id="KW-0695">RNA-directed DNA polymerase</keyword>
<comment type="caution">
    <text evidence="8">The sequence shown here is derived from an EMBL/GenBank/DDBJ whole genome shotgun (WGS) entry which is preliminary data.</text>
</comment>
<keyword evidence="4" id="KW-0255">Endonuclease</keyword>
<proteinExistence type="predicted"/>
<dbReference type="InterPro" id="IPR040643">
    <property type="entry name" value="MLVIN_C"/>
</dbReference>
<dbReference type="GO" id="GO:0004523">
    <property type="term" value="F:RNA-DNA hybrid ribonuclease activity"/>
    <property type="evidence" value="ECO:0007669"/>
    <property type="project" value="InterPro"/>
</dbReference>
<feature type="domain" description="RNase H type-1" evidence="7">
    <location>
        <begin position="138"/>
        <end position="284"/>
    </location>
</feature>
<keyword evidence="5" id="KW-0378">Hydrolase</keyword>
<gene>
    <name evidence="8" type="ORF">DUI87_02534</name>
</gene>
<dbReference type="EMBL" id="QRBI01000093">
    <property type="protein sequence ID" value="RMC21666.1"/>
    <property type="molecule type" value="Genomic_DNA"/>
</dbReference>
<dbReference type="InterPro" id="IPR036397">
    <property type="entry name" value="RNaseH_sf"/>
</dbReference>
<dbReference type="GO" id="GO:0003964">
    <property type="term" value="F:RNA-directed DNA polymerase activity"/>
    <property type="evidence" value="ECO:0007669"/>
    <property type="project" value="UniProtKB-KW"/>
</dbReference>
<dbReference type="PANTHER" id="PTHR41694:SF5">
    <property type="entry name" value="RIBONUCLEASE H"/>
    <property type="match status" value="1"/>
</dbReference>
<evidence type="ECO:0000313" key="9">
    <source>
        <dbReference type="Proteomes" id="UP000269221"/>
    </source>
</evidence>
<dbReference type="CDD" id="cd09273">
    <property type="entry name" value="RNase_HI_RT_Bel"/>
    <property type="match status" value="1"/>
</dbReference>
<evidence type="ECO:0000256" key="1">
    <source>
        <dbReference type="ARBA" id="ARBA00022679"/>
    </source>
</evidence>
<evidence type="ECO:0000256" key="4">
    <source>
        <dbReference type="ARBA" id="ARBA00022759"/>
    </source>
</evidence>
<evidence type="ECO:0000259" key="7">
    <source>
        <dbReference type="PROSITE" id="PS50879"/>
    </source>
</evidence>
<dbReference type="InterPro" id="IPR002156">
    <property type="entry name" value="RNaseH_domain"/>
</dbReference>
<protein>
    <recommendedName>
        <fullName evidence="7">RNase H type-1 domain-containing protein</fullName>
    </recommendedName>
</protein>
<keyword evidence="3" id="KW-0540">Nuclease</keyword>
<dbReference type="SUPFAM" id="SSF53098">
    <property type="entry name" value="Ribonuclease H-like"/>
    <property type="match status" value="1"/>
</dbReference>
<keyword evidence="1" id="KW-0808">Transferase</keyword>
<reference evidence="8 9" key="1">
    <citation type="submission" date="2018-07" db="EMBL/GenBank/DDBJ databases">
        <title>A high quality draft genome assembly of the barn swallow (H. rustica rustica).</title>
        <authorList>
            <person name="Formenti G."/>
            <person name="Chiara M."/>
            <person name="Poveda L."/>
            <person name="Francoijs K.-J."/>
            <person name="Bonisoli-Alquati A."/>
            <person name="Canova L."/>
            <person name="Gianfranceschi L."/>
            <person name="Horner D.S."/>
            <person name="Saino N."/>
        </authorList>
    </citation>
    <scope>NUCLEOTIDE SEQUENCE [LARGE SCALE GENOMIC DNA]</scope>
    <source>
        <strain evidence="8">Chelidonia</strain>
        <tissue evidence="8">Blood</tissue>
    </source>
</reference>
<dbReference type="Proteomes" id="UP000269221">
    <property type="component" value="Unassembled WGS sequence"/>
</dbReference>
<dbReference type="Gene3D" id="2.30.30.850">
    <property type="match status" value="1"/>
</dbReference>
<evidence type="ECO:0000313" key="8">
    <source>
        <dbReference type="EMBL" id="RMC21666.1"/>
    </source>
</evidence>
<dbReference type="PROSITE" id="PS50879">
    <property type="entry name" value="RNASE_H_1"/>
    <property type="match status" value="1"/>
</dbReference>